<dbReference type="Proteomes" id="UP000179807">
    <property type="component" value="Unassembled WGS sequence"/>
</dbReference>
<evidence type="ECO:0000313" key="2">
    <source>
        <dbReference type="Proteomes" id="UP000179807"/>
    </source>
</evidence>
<dbReference type="VEuPathDB" id="TrichDB:TRFO_19103"/>
<evidence type="ECO:0000313" key="1">
    <source>
        <dbReference type="EMBL" id="OHT11463.1"/>
    </source>
</evidence>
<name>A0A1J4KJG2_9EUKA</name>
<protein>
    <submittedName>
        <fullName evidence="1">Uncharacterized protein</fullName>
    </submittedName>
</protein>
<dbReference type="GeneID" id="94835288"/>
<dbReference type="RefSeq" id="XP_068364599.1">
    <property type="nucleotide sequence ID" value="XM_068500584.1"/>
</dbReference>
<dbReference type="AlphaFoldDB" id="A0A1J4KJG2"/>
<comment type="caution">
    <text evidence="1">The sequence shown here is derived from an EMBL/GenBank/DDBJ whole genome shotgun (WGS) entry which is preliminary data.</text>
</comment>
<accession>A0A1J4KJG2</accession>
<dbReference type="OrthoDB" id="341421at2759"/>
<proteinExistence type="predicted"/>
<keyword evidence="2" id="KW-1185">Reference proteome</keyword>
<gene>
    <name evidence="1" type="ORF">TRFO_19103</name>
</gene>
<sequence>MFDINFGNNSQADTVLIDWLCEGTRKPSVYNNILCVLNTGQVLVYLVRSKKSDYFFSFNGETRNHQPEFISGNSLELTTRMKLGLSDFVAFSSTTSVSCIYHFTPIPMKHLIRAELCADKTLLLIYGMMHHNVPSFCIFQIGSLPKDKFELTMLYSDSILGVSSVSLNPNSLSIFVLPRALPSYVAEIELPFSLPEHYQHRMISKVMMASGHTDKISHISAVPVSEVDFQFITWSDEEIPEIIIWKISENDQYFCWNFKFTIPVFIQNLSIDHSGRFIGLVLMVGFKTVICIWEIVEDGFEQYNFVANKFGELINAKWGSSMTDQCPESYMAIGTNGIIEHVMTTLKFWNQPPIEMTNFTDLNQLTRFYMNKNRELHVIDLADFDRHQGPITISPEKYPPFPLLKAKYSDNYETSTGMHLYRCCNCRMPLIHPLVSRSEDGIFEQCYCSRECQKKHWPIFMAAKQAGFFDAEMEFATHT</sequence>
<reference evidence="1" key="1">
    <citation type="submission" date="2016-10" db="EMBL/GenBank/DDBJ databases">
        <authorList>
            <person name="Benchimol M."/>
            <person name="Almeida L.G."/>
            <person name="Vasconcelos A.T."/>
            <person name="Perreira-Neves A."/>
            <person name="Rosa I.A."/>
            <person name="Tasca T."/>
            <person name="Bogo M.R."/>
            <person name="de Souza W."/>
        </authorList>
    </citation>
    <scope>NUCLEOTIDE SEQUENCE [LARGE SCALE GENOMIC DNA]</scope>
    <source>
        <strain evidence="1">K</strain>
    </source>
</reference>
<dbReference type="EMBL" id="MLAK01000587">
    <property type="protein sequence ID" value="OHT11463.1"/>
    <property type="molecule type" value="Genomic_DNA"/>
</dbReference>
<organism evidence="1 2">
    <name type="scientific">Tritrichomonas foetus</name>
    <dbReference type="NCBI Taxonomy" id="1144522"/>
    <lineage>
        <taxon>Eukaryota</taxon>
        <taxon>Metamonada</taxon>
        <taxon>Parabasalia</taxon>
        <taxon>Tritrichomonadida</taxon>
        <taxon>Tritrichomonadidae</taxon>
        <taxon>Tritrichomonas</taxon>
    </lineage>
</organism>